<name>M2NJY4_BAUPA</name>
<dbReference type="Proteomes" id="UP000011761">
    <property type="component" value="Unassembled WGS sequence"/>
</dbReference>
<proteinExistence type="predicted"/>
<feature type="non-terminal residue" evidence="2">
    <location>
        <position position="201"/>
    </location>
</feature>
<dbReference type="EMBL" id="KB445551">
    <property type="protein sequence ID" value="EMC99445.1"/>
    <property type="molecule type" value="Genomic_DNA"/>
</dbReference>
<dbReference type="KEGG" id="bcom:BAUCODRAFT_56010"/>
<reference evidence="2 3" key="1">
    <citation type="journal article" date="2012" name="PLoS Pathog.">
        <title>Diverse lifestyles and strategies of plant pathogenesis encoded in the genomes of eighteen Dothideomycetes fungi.</title>
        <authorList>
            <person name="Ohm R.A."/>
            <person name="Feau N."/>
            <person name="Henrissat B."/>
            <person name="Schoch C.L."/>
            <person name="Horwitz B.A."/>
            <person name="Barry K.W."/>
            <person name="Condon B.J."/>
            <person name="Copeland A.C."/>
            <person name="Dhillon B."/>
            <person name="Glaser F."/>
            <person name="Hesse C.N."/>
            <person name="Kosti I."/>
            <person name="LaButti K."/>
            <person name="Lindquist E.A."/>
            <person name="Lucas S."/>
            <person name="Salamov A.A."/>
            <person name="Bradshaw R.E."/>
            <person name="Ciuffetti L."/>
            <person name="Hamelin R.C."/>
            <person name="Kema G.H.J."/>
            <person name="Lawrence C."/>
            <person name="Scott J.A."/>
            <person name="Spatafora J.W."/>
            <person name="Turgeon B.G."/>
            <person name="de Wit P.J.G.M."/>
            <person name="Zhong S."/>
            <person name="Goodwin S.B."/>
            <person name="Grigoriev I.V."/>
        </authorList>
    </citation>
    <scope>NUCLEOTIDE SEQUENCE [LARGE SCALE GENOMIC DNA]</scope>
    <source>
        <strain evidence="2 3">UAMH 10762</strain>
    </source>
</reference>
<sequence length="201" mass="22135">DPVLVCIDCEAFEHAQQKITELGVAVLDTRDIDLHNVDASSSTSNSWVAKMKYAHYRPIEYANLRNKNFIKGCAESFNFGTTTWIRVNDGKQLLKRLFAHPTHLPQLADFAVTPPTSEPRNVVFVAHGASNDTAYLKQLGFDMTADAEVIRTVDTQLLAGGSKKHGVSLHRLMLALEVEAVNLHNAGNDAAYTLQAMVLMA</sequence>
<feature type="domain" description="Gfd2/YDR514C-like C-terminal" evidence="1">
    <location>
        <begin position="3"/>
        <end position="200"/>
    </location>
</feature>
<evidence type="ECO:0000313" key="2">
    <source>
        <dbReference type="EMBL" id="EMC99445.1"/>
    </source>
</evidence>
<dbReference type="OrthoDB" id="5953249at2759"/>
<dbReference type="OMA" id="NERCHTQ"/>
<dbReference type="InterPro" id="IPR036397">
    <property type="entry name" value="RNaseH_sf"/>
</dbReference>
<dbReference type="SUPFAM" id="SSF53098">
    <property type="entry name" value="Ribonuclease H-like"/>
    <property type="match status" value="1"/>
</dbReference>
<dbReference type="Gene3D" id="3.30.420.10">
    <property type="entry name" value="Ribonuclease H-like superfamily/Ribonuclease H"/>
    <property type="match status" value="1"/>
</dbReference>
<keyword evidence="3" id="KW-1185">Reference proteome</keyword>
<evidence type="ECO:0000313" key="3">
    <source>
        <dbReference type="Proteomes" id="UP000011761"/>
    </source>
</evidence>
<gene>
    <name evidence="2" type="ORF">BAUCODRAFT_56010</name>
</gene>
<dbReference type="RefSeq" id="XP_007673056.1">
    <property type="nucleotide sequence ID" value="XM_007674866.1"/>
</dbReference>
<evidence type="ECO:0000259" key="1">
    <source>
        <dbReference type="Pfam" id="PF21762"/>
    </source>
</evidence>
<dbReference type="InterPro" id="IPR048519">
    <property type="entry name" value="Gfd2/YDR514C-like_C"/>
</dbReference>
<dbReference type="PANTHER" id="PTHR28083:SF1">
    <property type="entry name" value="GOOD FOR FULL DBP5 ACTIVITY PROTEIN 2"/>
    <property type="match status" value="1"/>
</dbReference>
<organism evidence="2 3">
    <name type="scientific">Baudoinia panamericana (strain UAMH 10762)</name>
    <name type="common">Angels' share fungus</name>
    <name type="synonym">Baudoinia compniacensis (strain UAMH 10762)</name>
    <dbReference type="NCBI Taxonomy" id="717646"/>
    <lineage>
        <taxon>Eukaryota</taxon>
        <taxon>Fungi</taxon>
        <taxon>Dikarya</taxon>
        <taxon>Ascomycota</taxon>
        <taxon>Pezizomycotina</taxon>
        <taxon>Dothideomycetes</taxon>
        <taxon>Dothideomycetidae</taxon>
        <taxon>Mycosphaerellales</taxon>
        <taxon>Teratosphaeriaceae</taxon>
        <taxon>Baudoinia</taxon>
    </lineage>
</organism>
<feature type="non-terminal residue" evidence="2">
    <location>
        <position position="1"/>
    </location>
</feature>
<dbReference type="Pfam" id="PF21762">
    <property type="entry name" value="DEDDh_C"/>
    <property type="match status" value="1"/>
</dbReference>
<dbReference type="AlphaFoldDB" id="M2NJY4"/>
<dbReference type="GeneID" id="19115497"/>
<dbReference type="InterPro" id="IPR040151">
    <property type="entry name" value="Gfd2/YDR514C-like"/>
</dbReference>
<dbReference type="GO" id="GO:0003676">
    <property type="term" value="F:nucleic acid binding"/>
    <property type="evidence" value="ECO:0007669"/>
    <property type="project" value="InterPro"/>
</dbReference>
<accession>M2NJY4</accession>
<dbReference type="InterPro" id="IPR012337">
    <property type="entry name" value="RNaseH-like_sf"/>
</dbReference>
<dbReference type="eggNOG" id="ENOG502QTQR">
    <property type="taxonomic scope" value="Eukaryota"/>
</dbReference>
<dbReference type="HOGENOM" id="CLU_1363241_0_0_1"/>
<dbReference type="GO" id="GO:0005634">
    <property type="term" value="C:nucleus"/>
    <property type="evidence" value="ECO:0007669"/>
    <property type="project" value="TreeGrafter"/>
</dbReference>
<protein>
    <recommendedName>
        <fullName evidence="1">Gfd2/YDR514C-like C-terminal domain-containing protein</fullName>
    </recommendedName>
</protein>
<dbReference type="PANTHER" id="PTHR28083">
    <property type="entry name" value="GOOD FOR FULL DBP5 ACTIVITY PROTEIN 2"/>
    <property type="match status" value="1"/>
</dbReference>